<name>A0A1Y6K7N4_9CHLR</name>
<dbReference type="PANTHER" id="PTHR24567:SF74">
    <property type="entry name" value="HTH-TYPE TRANSCRIPTIONAL REGULATOR ARCR"/>
    <property type="match status" value="1"/>
</dbReference>
<dbReference type="CDD" id="cd00038">
    <property type="entry name" value="CAP_ED"/>
    <property type="match status" value="1"/>
</dbReference>
<organism evidence="6 7">
    <name type="scientific">Candidatus Brevifilum fermentans</name>
    <dbReference type="NCBI Taxonomy" id="1986204"/>
    <lineage>
        <taxon>Bacteria</taxon>
        <taxon>Bacillati</taxon>
        <taxon>Chloroflexota</taxon>
        <taxon>Anaerolineae</taxon>
        <taxon>Anaerolineales</taxon>
        <taxon>Anaerolineaceae</taxon>
        <taxon>Candidatus Brevifilum</taxon>
    </lineage>
</organism>
<gene>
    <name evidence="6" type="ORF">CFX1CAM_1833</name>
</gene>
<dbReference type="EMBL" id="LT859958">
    <property type="protein sequence ID" value="SMX54898.1"/>
    <property type="molecule type" value="Genomic_DNA"/>
</dbReference>
<evidence type="ECO:0000313" key="6">
    <source>
        <dbReference type="EMBL" id="SMX54898.1"/>
    </source>
</evidence>
<keyword evidence="1" id="KW-0805">Transcription regulation</keyword>
<dbReference type="SUPFAM" id="SSF46785">
    <property type="entry name" value="Winged helix' DNA-binding domain"/>
    <property type="match status" value="1"/>
</dbReference>
<dbReference type="GO" id="GO:0005829">
    <property type="term" value="C:cytosol"/>
    <property type="evidence" value="ECO:0007669"/>
    <property type="project" value="TreeGrafter"/>
</dbReference>
<dbReference type="Proteomes" id="UP000195514">
    <property type="component" value="Chromosome I"/>
</dbReference>
<dbReference type="SUPFAM" id="SSF51206">
    <property type="entry name" value="cAMP-binding domain-like"/>
    <property type="match status" value="1"/>
</dbReference>
<proteinExistence type="predicted"/>
<evidence type="ECO:0000259" key="4">
    <source>
        <dbReference type="PROSITE" id="PS50042"/>
    </source>
</evidence>
<dbReference type="PROSITE" id="PS50042">
    <property type="entry name" value="CNMP_BINDING_3"/>
    <property type="match status" value="1"/>
</dbReference>
<dbReference type="SMART" id="SM00419">
    <property type="entry name" value="HTH_CRP"/>
    <property type="match status" value="1"/>
</dbReference>
<dbReference type="AlphaFoldDB" id="A0A1Y6K7N4"/>
<sequence>METDHINQLPIFAGLAQETRLELARRSYIRELPAGHTLLLEGMPAESAYVLVSGEARAFRMNREGRVQILARFKPGDPINIISLLNSDKLNRATIEALSPMTVLVIRSTDFEALITRYPDFSKMLLHHLADRLAKITDLAAGLSLFAVRARLARFLIELADLSPSSTGWTQDEIAAHVGTVRDVVGRLLRDFEAGGLIQRQRGQIILLDREKLIQAARE</sequence>
<dbReference type="PROSITE" id="PS51063">
    <property type="entry name" value="HTH_CRP_2"/>
    <property type="match status" value="1"/>
</dbReference>
<reference evidence="7" key="1">
    <citation type="submission" date="2017-05" db="EMBL/GenBank/DDBJ databases">
        <authorList>
            <person name="Kirkegaard R."/>
            <person name="Mcilroy J S."/>
        </authorList>
    </citation>
    <scope>NUCLEOTIDE SEQUENCE [LARGE SCALE GENOMIC DNA]</scope>
</reference>
<dbReference type="Gene3D" id="1.10.10.10">
    <property type="entry name" value="Winged helix-like DNA-binding domain superfamily/Winged helix DNA-binding domain"/>
    <property type="match status" value="1"/>
</dbReference>
<dbReference type="InterPro" id="IPR018490">
    <property type="entry name" value="cNMP-bd_dom_sf"/>
</dbReference>
<evidence type="ECO:0000256" key="3">
    <source>
        <dbReference type="ARBA" id="ARBA00023163"/>
    </source>
</evidence>
<dbReference type="PANTHER" id="PTHR24567">
    <property type="entry name" value="CRP FAMILY TRANSCRIPTIONAL REGULATORY PROTEIN"/>
    <property type="match status" value="1"/>
</dbReference>
<evidence type="ECO:0000313" key="7">
    <source>
        <dbReference type="Proteomes" id="UP000195514"/>
    </source>
</evidence>
<keyword evidence="7" id="KW-1185">Reference proteome</keyword>
<dbReference type="SMART" id="SM00100">
    <property type="entry name" value="cNMP"/>
    <property type="match status" value="1"/>
</dbReference>
<keyword evidence="3" id="KW-0804">Transcription</keyword>
<dbReference type="Gene3D" id="2.60.120.10">
    <property type="entry name" value="Jelly Rolls"/>
    <property type="match status" value="1"/>
</dbReference>
<evidence type="ECO:0000256" key="1">
    <source>
        <dbReference type="ARBA" id="ARBA00023015"/>
    </source>
</evidence>
<dbReference type="InterPro" id="IPR036388">
    <property type="entry name" value="WH-like_DNA-bd_sf"/>
</dbReference>
<evidence type="ECO:0000256" key="2">
    <source>
        <dbReference type="ARBA" id="ARBA00023125"/>
    </source>
</evidence>
<keyword evidence="2" id="KW-0238">DNA-binding</keyword>
<dbReference type="InterPro" id="IPR050397">
    <property type="entry name" value="Env_Response_Regulators"/>
</dbReference>
<dbReference type="InterPro" id="IPR014710">
    <property type="entry name" value="RmlC-like_jellyroll"/>
</dbReference>
<dbReference type="InterPro" id="IPR036390">
    <property type="entry name" value="WH_DNA-bd_sf"/>
</dbReference>
<accession>A0A1Y6K7N4</accession>
<dbReference type="GO" id="GO:0003677">
    <property type="term" value="F:DNA binding"/>
    <property type="evidence" value="ECO:0007669"/>
    <property type="project" value="UniProtKB-KW"/>
</dbReference>
<protein>
    <submittedName>
        <fullName evidence="6">Putative Crp/FNR family transcriptional regulator</fullName>
    </submittedName>
</protein>
<dbReference type="OrthoDB" id="152439at2"/>
<evidence type="ECO:0000259" key="5">
    <source>
        <dbReference type="PROSITE" id="PS51063"/>
    </source>
</evidence>
<dbReference type="Pfam" id="PF00027">
    <property type="entry name" value="cNMP_binding"/>
    <property type="match status" value="1"/>
</dbReference>
<dbReference type="InterPro" id="IPR000595">
    <property type="entry name" value="cNMP-bd_dom"/>
</dbReference>
<dbReference type="RefSeq" id="WP_087862703.1">
    <property type="nucleotide sequence ID" value="NZ_LT859958.1"/>
</dbReference>
<dbReference type="Pfam" id="PF13545">
    <property type="entry name" value="HTH_Crp_2"/>
    <property type="match status" value="1"/>
</dbReference>
<feature type="domain" description="HTH crp-type" evidence="5">
    <location>
        <begin position="146"/>
        <end position="211"/>
    </location>
</feature>
<dbReference type="GO" id="GO:0003700">
    <property type="term" value="F:DNA-binding transcription factor activity"/>
    <property type="evidence" value="ECO:0007669"/>
    <property type="project" value="TreeGrafter"/>
</dbReference>
<dbReference type="KEGG" id="abat:CFX1CAM_1833"/>
<dbReference type="InterPro" id="IPR012318">
    <property type="entry name" value="HTH_CRP"/>
</dbReference>
<feature type="domain" description="Cyclic nucleotide-binding" evidence="4">
    <location>
        <begin position="11"/>
        <end position="132"/>
    </location>
</feature>